<evidence type="ECO:0000313" key="1">
    <source>
        <dbReference type="EMBL" id="VDN93443.1"/>
    </source>
</evidence>
<name>A0A0N4TU45_BRUPA</name>
<dbReference type="STRING" id="6280.A0A0N4TU45"/>
<evidence type="ECO:0000313" key="2">
    <source>
        <dbReference type="Proteomes" id="UP000278627"/>
    </source>
</evidence>
<reference evidence="1 2" key="2">
    <citation type="submission" date="2018-11" db="EMBL/GenBank/DDBJ databases">
        <authorList>
            <consortium name="Pathogen Informatics"/>
        </authorList>
    </citation>
    <scope>NUCLEOTIDE SEQUENCE [LARGE SCALE GENOMIC DNA]</scope>
</reference>
<keyword evidence="2" id="KW-1185">Reference proteome</keyword>
<organism evidence="3">
    <name type="scientific">Brugia pahangi</name>
    <name type="common">Filarial nematode worm</name>
    <dbReference type="NCBI Taxonomy" id="6280"/>
    <lineage>
        <taxon>Eukaryota</taxon>
        <taxon>Metazoa</taxon>
        <taxon>Ecdysozoa</taxon>
        <taxon>Nematoda</taxon>
        <taxon>Chromadorea</taxon>
        <taxon>Rhabditida</taxon>
        <taxon>Spirurina</taxon>
        <taxon>Spiruromorpha</taxon>
        <taxon>Filarioidea</taxon>
        <taxon>Onchocercidae</taxon>
        <taxon>Brugia</taxon>
    </lineage>
</organism>
<dbReference type="EMBL" id="UZAD01013278">
    <property type="protein sequence ID" value="VDN93443.1"/>
    <property type="molecule type" value="Genomic_DNA"/>
</dbReference>
<accession>A0A0N4TU45</accession>
<gene>
    <name evidence="1" type="ORF">BPAG_LOCUS12257</name>
</gene>
<evidence type="ECO:0000313" key="3">
    <source>
        <dbReference type="WBParaSite" id="BPAG_0001229501-mRNA-1"/>
    </source>
</evidence>
<proteinExistence type="predicted"/>
<dbReference type="AlphaFoldDB" id="A0A0N4TU45"/>
<sequence length="740" mass="82952">KNHSSRLKAQGILGLSFPAACNRNATHHLGVGILPRFRRGYGAYEWVGCLWRDEGYTIEKELLLYLHACCIPTHTQPTHMLRNPDEIVAISLHLDDVLHLCCMPQGMKGLMALFRFSLLFLRRALNVQISGAQWQKIRLKNIVKKRFYSTEVAPNASACALDLLITNLTQESSVKEAEISTVTSVEGLRKVCAKLEGPISSEISVKILTRFAELANESVSIQKAAAYLKKGPLAEMNRSLKNSKLNMNSTLETMCALVILELTDESLFETLVDVLKQQFSTDVFSVPVSPLVRLAALVSSKKIRLPEDLFYQVREWLQLKASEITQPKDIVSVIVCWNKSDSWFNIFIEKAKSCVSSMSSNELIGMMSSLANSSSRPPHVLRLICDTFEQKKKGLTVDKLLLLAQSAAKLRFMDNRLRQIIADDTFANISRFTKWSQINTIVNSMTKLHIGNLRTWNAIAAWINNNQMNAALAELSYAVHWCAIAGKGDLIQEATVFLCEKLTSSKIDSPKKWLSAVYALATCDRLSPELAQTVLQPTFVANILGGLSGFRKLMVVTTIAQIQYFLKGTLNKAYQGPSVDILDLMQFPSTTLNDMAFKLRYGKNEEGNVRYFHSLLHKLVPVNSHAFSPALTEDGIFVNAVIKLDVKGDRFVPLSHFEETTAPRLAVIYLSWKDRTLPCTDDDKSTLMGPPLLNIRLLKARGFIPVLFSQEDFDSNSSLKHQFTRIKTKLEEASDDRGNR</sequence>
<dbReference type="Proteomes" id="UP000278627">
    <property type="component" value="Unassembled WGS sequence"/>
</dbReference>
<protein>
    <submittedName>
        <fullName evidence="3">RAP domain-containing protein</fullName>
    </submittedName>
</protein>
<reference evidence="3" key="1">
    <citation type="submission" date="2017-02" db="UniProtKB">
        <authorList>
            <consortium name="WormBaseParasite"/>
        </authorList>
    </citation>
    <scope>IDENTIFICATION</scope>
</reference>
<dbReference type="WBParaSite" id="BPAG_0001229501-mRNA-1">
    <property type="protein sequence ID" value="BPAG_0001229501-mRNA-1"/>
    <property type="gene ID" value="BPAG_0001229501"/>
</dbReference>